<comment type="caution">
    <text evidence="1">The sequence shown here is derived from an EMBL/GenBank/DDBJ whole genome shotgun (WGS) entry which is preliminary data.</text>
</comment>
<keyword evidence="2" id="KW-1185">Reference proteome</keyword>
<organism evidence="1 2">
    <name type="scientific">Nonomuraea soli</name>
    <dbReference type="NCBI Taxonomy" id="1032476"/>
    <lineage>
        <taxon>Bacteria</taxon>
        <taxon>Bacillati</taxon>
        <taxon>Actinomycetota</taxon>
        <taxon>Actinomycetes</taxon>
        <taxon>Streptosporangiales</taxon>
        <taxon>Streptosporangiaceae</taxon>
        <taxon>Nonomuraea</taxon>
    </lineage>
</organism>
<evidence type="ECO:0000313" key="2">
    <source>
        <dbReference type="Proteomes" id="UP000530928"/>
    </source>
</evidence>
<dbReference type="AlphaFoldDB" id="A0A7W0CHW0"/>
<gene>
    <name evidence="1" type="ORF">HNR30_002806</name>
</gene>
<name>A0A7W0CHW0_9ACTN</name>
<evidence type="ECO:0000313" key="1">
    <source>
        <dbReference type="EMBL" id="MBA2891465.1"/>
    </source>
</evidence>
<accession>A0A7W0CHW0</accession>
<sequence length="371" mass="41302">MPAQAGMNAEQLVATLELVTGEEMETPGEVLYVARREQPSLVATLLSAWESEGRRLSPTLAHELEQQRGRMAFYRGQWERLADRPVSLKGLEVADRYPGRLLRYMNDLDLWVPERDRLWAMTGGLLDEGWSMHTATFVRFGGRTEVIVSLRRLPDDPYGLPYGIELSTVAYIGDGIGAPHRTGAPQDPVVKNLLALIYERFEQRYRARDLVDAAVLLAGADRDTLARCAEAIGEAELWPEYAELASLLERSPFDVPELPGDRRAQLRDSRSRRRARVLGAMRRPVRLAARTLQLSRPGAAILERLTPKAALDAGMILFALPVEGGERTDELTLREQGRALWAHTPVGRFILVHGTEVDEDLLAGAEPVGAL</sequence>
<protein>
    <submittedName>
        <fullName evidence="1">Uncharacterized protein</fullName>
    </submittedName>
</protein>
<dbReference type="EMBL" id="JACDUR010000003">
    <property type="protein sequence ID" value="MBA2891465.1"/>
    <property type="molecule type" value="Genomic_DNA"/>
</dbReference>
<reference evidence="1 2" key="1">
    <citation type="submission" date="2020-07" db="EMBL/GenBank/DDBJ databases">
        <title>Genomic Encyclopedia of Type Strains, Phase IV (KMG-IV): sequencing the most valuable type-strain genomes for metagenomic binning, comparative biology and taxonomic classification.</title>
        <authorList>
            <person name="Goeker M."/>
        </authorList>
    </citation>
    <scope>NUCLEOTIDE SEQUENCE [LARGE SCALE GENOMIC DNA]</scope>
    <source>
        <strain evidence="1 2">DSM 45533</strain>
    </source>
</reference>
<dbReference type="Proteomes" id="UP000530928">
    <property type="component" value="Unassembled WGS sequence"/>
</dbReference>
<proteinExistence type="predicted"/>
<dbReference type="RefSeq" id="WP_181610259.1">
    <property type="nucleotide sequence ID" value="NZ_BAABAM010000002.1"/>
</dbReference>